<name>A0ABP7CXC5_9ACTN</name>
<keyword evidence="4" id="KW-1185">Reference proteome</keyword>
<evidence type="ECO:0000313" key="4">
    <source>
        <dbReference type="Proteomes" id="UP001500902"/>
    </source>
</evidence>
<feature type="transmembrane region" description="Helical" evidence="1">
    <location>
        <begin position="42"/>
        <end position="62"/>
    </location>
</feature>
<dbReference type="Gene3D" id="3.30.70.3040">
    <property type="match status" value="2"/>
</dbReference>
<dbReference type="PANTHER" id="PTHR47755:SF1">
    <property type="entry name" value="CELL DIVISION PROTEIN FTSX"/>
    <property type="match status" value="1"/>
</dbReference>
<dbReference type="Proteomes" id="UP001500902">
    <property type="component" value="Unassembled WGS sequence"/>
</dbReference>
<proteinExistence type="predicted"/>
<feature type="domain" description="FtsX extracellular" evidence="2">
    <location>
        <begin position="217"/>
        <end position="334"/>
    </location>
</feature>
<comment type="caution">
    <text evidence="3">The sequence shown here is derived from an EMBL/GenBank/DDBJ whole genome shotgun (WGS) entry which is preliminary data.</text>
</comment>
<reference evidence="4" key="1">
    <citation type="journal article" date="2019" name="Int. J. Syst. Evol. Microbiol.">
        <title>The Global Catalogue of Microorganisms (GCM) 10K type strain sequencing project: providing services to taxonomists for standard genome sequencing and annotation.</title>
        <authorList>
            <consortium name="The Broad Institute Genomics Platform"/>
            <consortium name="The Broad Institute Genome Sequencing Center for Infectious Disease"/>
            <person name="Wu L."/>
            <person name="Ma J."/>
        </authorList>
    </citation>
    <scope>NUCLEOTIDE SEQUENCE [LARGE SCALE GENOMIC DNA]</scope>
    <source>
        <strain evidence="4">JCM 16904</strain>
    </source>
</reference>
<feature type="domain" description="FtsX extracellular" evidence="2">
    <location>
        <begin position="84"/>
        <end position="199"/>
    </location>
</feature>
<keyword evidence="1" id="KW-0472">Membrane</keyword>
<evidence type="ECO:0000259" key="2">
    <source>
        <dbReference type="Pfam" id="PF18075"/>
    </source>
</evidence>
<organism evidence="3 4">
    <name type="scientific">Nonomuraea antimicrobica</name>
    <dbReference type="NCBI Taxonomy" id="561173"/>
    <lineage>
        <taxon>Bacteria</taxon>
        <taxon>Bacillati</taxon>
        <taxon>Actinomycetota</taxon>
        <taxon>Actinomycetes</taxon>
        <taxon>Streptosporangiales</taxon>
        <taxon>Streptosporangiaceae</taxon>
        <taxon>Nonomuraea</taxon>
    </lineage>
</organism>
<evidence type="ECO:0000313" key="3">
    <source>
        <dbReference type="EMBL" id="GAA3695352.1"/>
    </source>
</evidence>
<gene>
    <name evidence="3" type="ORF">GCM10022224_071260</name>
</gene>
<dbReference type="InterPro" id="IPR004513">
    <property type="entry name" value="FtsX"/>
</dbReference>
<keyword evidence="1" id="KW-1133">Transmembrane helix</keyword>
<dbReference type="EMBL" id="BAAAZP010000145">
    <property type="protein sequence ID" value="GAA3695352.1"/>
    <property type="molecule type" value="Genomic_DNA"/>
</dbReference>
<accession>A0ABP7CXC5</accession>
<dbReference type="InterPro" id="IPR040690">
    <property type="entry name" value="FtsX_ECD"/>
</dbReference>
<evidence type="ECO:0000256" key="1">
    <source>
        <dbReference type="SAM" id="Phobius"/>
    </source>
</evidence>
<protein>
    <recommendedName>
        <fullName evidence="2">FtsX extracellular domain-containing protein</fullName>
    </recommendedName>
</protein>
<keyword evidence="1" id="KW-0812">Transmembrane</keyword>
<sequence>MNSPVEDRLREALGGAGATVDSGTLRPLRAQDRRWVRMNLRLVTAATAVVLAGATTFAVVAAEGGDVDGAVAMSPPSVQDEDAEMTVFLCSKADPEDVATEGVDPKEAPPQRCKGSVTPDEVEVIERKLKAFPQVRGVYLVDQANAYEDFKKTFAHNQAMLDTVEVTDLPQSFRVTFEKGADRNGVSRALVPVAGVWEVMDHAMMGPVQTAAALNWEISVFLCKKGSATPACGGRMGGKGLDAKATKEGKGATAAEKKAVEVLIRKTPEVVQSIFESEAEAYQNFREAFKSNQKLLNATKVEDMPESFRIRLKQQSSSQDITKKLRKQPGVAQVVDHSCSADKAALMAKFGVVLPESKICSVGD</sequence>
<dbReference type="PANTHER" id="PTHR47755">
    <property type="entry name" value="CELL DIVISION PROTEIN FTSX"/>
    <property type="match status" value="1"/>
</dbReference>
<dbReference type="Pfam" id="PF18075">
    <property type="entry name" value="FtsX_ECD"/>
    <property type="match status" value="2"/>
</dbReference>